<dbReference type="AlphaFoldDB" id="A0A386HTV7"/>
<protein>
    <submittedName>
        <fullName evidence="7">Uncharacterized protein</fullName>
    </submittedName>
</protein>
<evidence type="ECO:0000313" key="2">
    <source>
        <dbReference type="EMBL" id="AYD46364.1"/>
    </source>
</evidence>
<dbReference type="EMBL" id="CP032489">
    <property type="protein sequence ID" value="AYD48585.1"/>
    <property type="molecule type" value="Genomic_DNA"/>
</dbReference>
<organism evidence="7 10">
    <name type="scientific">Arachidicoccus soli</name>
    <dbReference type="NCBI Taxonomy" id="2341117"/>
    <lineage>
        <taxon>Bacteria</taxon>
        <taxon>Pseudomonadati</taxon>
        <taxon>Bacteroidota</taxon>
        <taxon>Chitinophagia</taxon>
        <taxon>Chitinophagales</taxon>
        <taxon>Chitinophagaceae</taxon>
        <taxon>Arachidicoccus</taxon>
    </lineage>
</organism>
<dbReference type="EMBL" id="CP032489">
    <property type="protein sequence ID" value="AYD46987.1"/>
    <property type="molecule type" value="Genomic_DNA"/>
</dbReference>
<dbReference type="EMBL" id="CP032489">
    <property type="protein sequence ID" value="AYD46364.1"/>
    <property type="molecule type" value="Genomic_DNA"/>
</dbReference>
<dbReference type="KEGG" id="ark:D6B99_14705"/>
<evidence type="ECO:0000313" key="6">
    <source>
        <dbReference type="EMBL" id="AYD48595.1"/>
    </source>
</evidence>
<name>A0A386HTV7_9BACT</name>
<dbReference type="KEGG" id="ark:D6B99_01275"/>
<feature type="region of interest" description="Disordered" evidence="1">
    <location>
        <begin position="1"/>
        <end position="81"/>
    </location>
</feature>
<evidence type="ECO:0000313" key="9">
    <source>
        <dbReference type="EMBL" id="AYD49162.1"/>
    </source>
</evidence>
<reference evidence="7 10" key="1">
    <citation type="submission" date="2018-09" db="EMBL/GenBank/DDBJ databases">
        <title>Arachidicoccus sp. nov., a bacterium isolated from soil.</title>
        <authorList>
            <person name="Weon H.-Y."/>
            <person name="Kwon S.-W."/>
            <person name="Lee S.A."/>
        </authorList>
    </citation>
    <scope>NUCLEOTIDE SEQUENCE [LARGE SCALE GENOMIC DNA]</scope>
    <source>
        <strain evidence="7 10">KIS59-12</strain>
    </source>
</reference>
<feature type="compositionally biased region" description="Basic and acidic residues" evidence="1">
    <location>
        <begin position="56"/>
        <end position="71"/>
    </location>
</feature>
<dbReference type="KEGG" id="ark:D6B99_13880"/>
<dbReference type="KEGG" id="ark:D6B99_14695"/>
<dbReference type="KEGG" id="ark:D6B99_04780"/>
<dbReference type="EMBL" id="CP032489">
    <property type="protein sequence ID" value="AYD48746.1"/>
    <property type="molecule type" value="Genomic_DNA"/>
</dbReference>
<dbReference type="KEGG" id="ark:D6B99_12570"/>
<evidence type="ECO:0000313" key="10">
    <source>
        <dbReference type="Proteomes" id="UP000266118"/>
    </source>
</evidence>
<evidence type="ECO:0000256" key="1">
    <source>
        <dbReference type="SAM" id="MobiDB-lite"/>
    </source>
</evidence>
<dbReference type="EMBL" id="CP032489">
    <property type="protein sequence ID" value="AYD48360.1"/>
    <property type="molecule type" value="Genomic_DNA"/>
</dbReference>
<dbReference type="EMBL" id="CP032489">
    <property type="protein sequence ID" value="AYD48744.1"/>
    <property type="molecule type" value="Genomic_DNA"/>
</dbReference>
<dbReference type="KEGG" id="ark:D6B99_13830"/>
<evidence type="ECO:0000313" key="4">
    <source>
        <dbReference type="EMBL" id="AYD48360.1"/>
    </source>
</evidence>
<dbReference type="EMBL" id="CP032489">
    <property type="protein sequence ID" value="AYD49162.1"/>
    <property type="molecule type" value="Genomic_DNA"/>
</dbReference>
<evidence type="ECO:0000313" key="8">
    <source>
        <dbReference type="EMBL" id="AYD48746.1"/>
    </source>
</evidence>
<gene>
    <name evidence="2" type="ORF">D6B99_01275</name>
    <name evidence="3" type="ORF">D6B99_04780</name>
    <name evidence="4" type="ORF">D6B99_12570</name>
    <name evidence="5" type="ORF">D6B99_13830</name>
    <name evidence="6" type="ORF">D6B99_13880</name>
    <name evidence="7" type="ORF">D6B99_14695</name>
    <name evidence="8" type="ORF">D6B99_14705</name>
    <name evidence="9" type="ORF">D6B99_16955</name>
</gene>
<dbReference type="KEGG" id="ark:D6B99_16955"/>
<accession>A0A386HTV7</accession>
<dbReference type="Proteomes" id="UP000266118">
    <property type="component" value="Chromosome"/>
</dbReference>
<proteinExistence type="predicted"/>
<sequence length="81" mass="9171">MYKRDRNASYPGRSDTPFAGGARGILHRNNPDGNIRLRYQKSAEAIVSPRRAMRPTKKETQEDSRKGRRAELLTNGLKSSL</sequence>
<evidence type="ECO:0000313" key="5">
    <source>
        <dbReference type="EMBL" id="AYD48585.1"/>
    </source>
</evidence>
<evidence type="ECO:0000313" key="7">
    <source>
        <dbReference type="EMBL" id="AYD48744.1"/>
    </source>
</evidence>
<dbReference type="EMBL" id="CP032489">
    <property type="protein sequence ID" value="AYD48595.1"/>
    <property type="molecule type" value="Genomic_DNA"/>
</dbReference>
<evidence type="ECO:0000313" key="3">
    <source>
        <dbReference type="EMBL" id="AYD46987.1"/>
    </source>
</evidence>
<keyword evidence="10" id="KW-1185">Reference proteome</keyword>